<dbReference type="EMBL" id="WKJL01000002">
    <property type="protein sequence ID" value="MRW83472.1"/>
    <property type="molecule type" value="Genomic_DNA"/>
</dbReference>
<reference evidence="1 2" key="1">
    <citation type="submission" date="2019-11" db="EMBL/GenBank/DDBJ databases">
        <title>Novel species isolated from a subtropical stream in China.</title>
        <authorList>
            <person name="Lu H."/>
        </authorList>
    </citation>
    <scope>NUCLEOTIDE SEQUENCE [LARGE SCALE GENOMIC DNA]</scope>
    <source>
        <strain evidence="1 2">FT26W</strain>
    </source>
</reference>
<name>A0A844D4A1_9BURK</name>
<accession>A0A844D4A1</accession>
<keyword evidence="2" id="KW-1185">Reference proteome</keyword>
<comment type="caution">
    <text evidence="1">The sequence shown here is derived from an EMBL/GenBank/DDBJ whole genome shotgun (WGS) entry which is preliminary data.</text>
</comment>
<proteinExistence type="predicted"/>
<dbReference type="AlphaFoldDB" id="A0A844D4A1"/>
<evidence type="ECO:0000313" key="2">
    <source>
        <dbReference type="Proteomes" id="UP000439986"/>
    </source>
</evidence>
<protein>
    <submittedName>
        <fullName evidence="1">Uncharacterized protein</fullName>
    </submittedName>
</protein>
<sequence>MDGQVCGVYEIYSRFVNGTKPVKANLWIDRRSAAICKVEGTMLEVGLPGVKTAGFLLRYLLDDQGRSVPASLDLRYTISIFFHTGEVSFKEKFSDWRPRSTP</sequence>
<dbReference type="RefSeq" id="WP_154356533.1">
    <property type="nucleotide sequence ID" value="NZ_WKJL01000002.1"/>
</dbReference>
<organism evidence="1 2">
    <name type="scientific">Duganella aquatilis</name>
    <dbReference type="NCBI Taxonomy" id="2666082"/>
    <lineage>
        <taxon>Bacteria</taxon>
        <taxon>Pseudomonadati</taxon>
        <taxon>Pseudomonadota</taxon>
        <taxon>Betaproteobacteria</taxon>
        <taxon>Burkholderiales</taxon>
        <taxon>Oxalobacteraceae</taxon>
        <taxon>Telluria group</taxon>
        <taxon>Duganella</taxon>
    </lineage>
</organism>
<dbReference type="Proteomes" id="UP000439986">
    <property type="component" value="Unassembled WGS sequence"/>
</dbReference>
<evidence type="ECO:0000313" key="1">
    <source>
        <dbReference type="EMBL" id="MRW83472.1"/>
    </source>
</evidence>
<gene>
    <name evidence="1" type="ORF">GJ698_05125</name>
</gene>